<reference evidence="5" key="1">
    <citation type="submission" date="2019-08" db="EMBL/GenBank/DDBJ databases">
        <authorList>
            <person name="Kucharzyk K."/>
            <person name="Murdoch R.W."/>
            <person name="Higgins S."/>
            <person name="Loffler F."/>
        </authorList>
    </citation>
    <scope>NUCLEOTIDE SEQUENCE</scope>
</reference>
<dbReference type="AlphaFoldDB" id="A0A645DSF3"/>
<organism evidence="5">
    <name type="scientific">bioreactor metagenome</name>
    <dbReference type="NCBI Taxonomy" id="1076179"/>
    <lineage>
        <taxon>unclassified sequences</taxon>
        <taxon>metagenomes</taxon>
        <taxon>ecological metagenomes</taxon>
    </lineage>
</organism>
<comment type="pathway">
    <text evidence="1">Protein modification; protein ubiquitination.</text>
</comment>
<dbReference type="InterPro" id="IPR051550">
    <property type="entry name" value="SCF-Subunits/Alg-Epimerases"/>
</dbReference>
<comment type="caution">
    <text evidence="5">The sequence shown here is derived from an EMBL/GenBank/DDBJ whole genome shotgun (WGS) entry which is preliminary data.</text>
</comment>
<protein>
    <recommendedName>
        <fullName evidence="4">Periplasmic copper-binding protein NosD beta helix domain-containing protein</fullName>
    </recommendedName>
</protein>
<evidence type="ECO:0000313" key="5">
    <source>
        <dbReference type="EMBL" id="MPM92256.1"/>
    </source>
</evidence>
<keyword evidence="2" id="KW-0677">Repeat</keyword>
<dbReference type="Gene3D" id="2.160.20.10">
    <property type="entry name" value="Single-stranded right-handed beta-helix, Pectin lyase-like"/>
    <property type="match status" value="1"/>
</dbReference>
<dbReference type="SUPFAM" id="SSF51126">
    <property type="entry name" value="Pectin lyase-like"/>
    <property type="match status" value="1"/>
</dbReference>
<dbReference type="InterPro" id="IPR006626">
    <property type="entry name" value="PbH1"/>
</dbReference>
<dbReference type="InterPro" id="IPR007742">
    <property type="entry name" value="NosD_dom"/>
</dbReference>
<dbReference type="Pfam" id="PF05048">
    <property type="entry name" value="NosD"/>
    <property type="match status" value="1"/>
</dbReference>
<gene>
    <name evidence="5" type="ORF">SDC9_139391</name>
</gene>
<dbReference type="SMART" id="SM00710">
    <property type="entry name" value="PbH1"/>
    <property type="match status" value="7"/>
</dbReference>
<keyword evidence="3" id="KW-0833">Ubl conjugation pathway</keyword>
<evidence type="ECO:0000256" key="3">
    <source>
        <dbReference type="ARBA" id="ARBA00022786"/>
    </source>
</evidence>
<dbReference type="EMBL" id="VSSQ01039219">
    <property type="protein sequence ID" value="MPM92256.1"/>
    <property type="molecule type" value="Genomic_DNA"/>
</dbReference>
<feature type="domain" description="Periplasmic copper-binding protein NosD beta helix" evidence="4">
    <location>
        <begin position="76"/>
        <end position="197"/>
    </location>
</feature>
<evidence type="ECO:0000256" key="2">
    <source>
        <dbReference type="ARBA" id="ARBA00022737"/>
    </source>
</evidence>
<dbReference type="InterPro" id="IPR012334">
    <property type="entry name" value="Pectin_lyas_fold"/>
</dbReference>
<dbReference type="PANTHER" id="PTHR22990:SF15">
    <property type="entry name" value="F-BOX ONLY PROTEIN 10"/>
    <property type="match status" value="1"/>
</dbReference>
<dbReference type="InterPro" id="IPR011050">
    <property type="entry name" value="Pectin_lyase_fold/virulence"/>
</dbReference>
<evidence type="ECO:0000259" key="4">
    <source>
        <dbReference type="Pfam" id="PF05048"/>
    </source>
</evidence>
<accession>A0A645DSF3</accession>
<dbReference type="NCBIfam" id="TIGR03804">
    <property type="entry name" value="para_beta_helix"/>
    <property type="match status" value="4"/>
</dbReference>
<dbReference type="InterPro" id="IPR022441">
    <property type="entry name" value="Para_beta_helix_rpt-2"/>
</dbReference>
<dbReference type="PANTHER" id="PTHR22990">
    <property type="entry name" value="F-BOX ONLY PROTEIN"/>
    <property type="match status" value="1"/>
</dbReference>
<proteinExistence type="predicted"/>
<name>A0A645DSF3_9ZZZZ</name>
<evidence type="ECO:0000256" key="1">
    <source>
        <dbReference type="ARBA" id="ARBA00004906"/>
    </source>
</evidence>
<sequence>MGIYLKASNEGSLDNNIVLNNSKYGICLWNSTKNKLINNTASYSDISIQLYNSSMNTITGSAVSNSNYGMWLDSRSNNNKLLQNEAQNNNFGIYLKTSGNNVLTGNGANLNKAYGICLNASSSNTINTNKLVSNSKYGIYILNSGHNAIYDNYLNNTKNLYFDSKSSANSWNVTKNPGTNIVGGPFLGGNYWASPQGNGFSQINPDTDYDGICNVAYNLGKGNIDYLPLAGSF</sequence>